<feature type="transmembrane region" description="Helical" evidence="16">
    <location>
        <begin position="18"/>
        <end position="37"/>
    </location>
</feature>
<keyword evidence="19" id="KW-1185">Reference proteome</keyword>
<evidence type="ECO:0000256" key="6">
    <source>
        <dbReference type="ARBA" id="ARBA00022516"/>
    </source>
</evidence>
<keyword evidence="13" id="KW-1208">Phospholipid metabolism</keyword>
<comment type="similarity">
    <text evidence="3 15">Belongs to the CDP-alcohol phosphatidyltransferase class-I family.</text>
</comment>
<dbReference type="Proteomes" id="UP000731907">
    <property type="component" value="Unassembled WGS sequence"/>
</dbReference>
<keyword evidence="7 15" id="KW-0808">Transferase</keyword>
<dbReference type="InterPro" id="IPR048254">
    <property type="entry name" value="CDP_ALCOHOL_P_TRANSF_CS"/>
</dbReference>
<keyword evidence="10" id="KW-0443">Lipid metabolism</keyword>
<feature type="transmembrane region" description="Helical" evidence="16">
    <location>
        <begin position="104"/>
        <end position="122"/>
    </location>
</feature>
<keyword evidence="11 16" id="KW-0472">Membrane</keyword>
<keyword evidence="9 16" id="KW-1133">Transmembrane helix</keyword>
<feature type="transmembrane region" description="Helical" evidence="16">
    <location>
        <begin position="208"/>
        <end position="241"/>
    </location>
</feature>
<dbReference type="EC" id="2.7.8.8" evidence="4"/>
<evidence type="ECO:0000256" key="11">
    <source>
        <dbReference type="ARBA" id="ARBA00023136"/>
    </source>
</evidence>
<feature type="transmembrane region" description="Helical" evidence="16">
    <location>
        <begin position="80"/>
        <end position="98"/>
    </location>
</feature>
<dbReference type="Pfam" id="PF01066">
    <property type="entry name" value="CDP-OH_P_transf"/>
    <property type="match status" value="1"/>
</dbReference>
<evidence type="ECO:0000313" key="18">
    <source>
        <dbReference type="EMBL" id="MBU9696784.1"/>
    </source>
</evidence>
<keyword evidence="8 16" id="KW-0812">Transmembrane</keyword>
<dbReference type="InterPro" id="IPR012616">
    <property type="entry name" value="CDP-OH_P_trans_C"/>
</dbReference>
<keyword evidence="12" id="KW-0594">Phospholipid biosynthesis</keyword>
<evidence type="ECO:0000256" key="5">
    <source>
        <dbReference type="ARBA" id="ARBA00017171"/>
    </source>
</evidence>
<dbReference type="RefSeq" id="WP_161760855.1">
    <property type="nucleotide sequence ID" value="NZ_JAAATX020000002.1"/>
</dbReference>
<evidence type="ECO:0000256" key="4">
    <source>
        <dbReference type="ARBA" id="ARBA00013174"/>
    </source>
</evidence>
<dbReference type="NCBIfam" id="TIGR00473">
    <property type="entry name" value="pssA"/>
    <property type="match status" value="1"/>
</dbReference>
<dbReference type="InterPro" id="IPR004533">
    <property type="entry name" value="CDP-diaglyc--ser_O-PTrfase"/>
</dbReference>
<dbReference type="InterPro" id="IPR043130">
    <property type="entry name" value="CDP-OH_PTrfase_TM_dom"/>
</dbReference>
<accession>A0ABS6IZ44</accession>
<evidence type="ECO:0000256" key="10">
    <source>
        <dbReference type="ARBA" id="ARBA00023098"/>
    </source>
</evidence>
<dbReference type="Pfam" id="PF08009">
    <property type="entry name" value="CDP-OH_P_tran_2"/>
    <property type="match status" value="1"/>
</dbReference>
<feature type="transmembrane region" description="Helical" evidence="16">
    <location>
        <begin position="43"/>
        <end position="59"/>
    </location>
</feature>
<dbReference type="PANTHER" id="PTHR14269">
    <property type="entry name" value="CDP-DIACYLGLYCEROL--GLYCEROL-3-PHOSPHATE 3-PHOSPHATIDYLTRANSFERASE-RELATED"/>
    <property type="match status" value="1"/>
</dbReference>
<comment type="subcellular location">
    <subcellularLocation>
        <location evidence="2">Endomembrane system</location>
        <topology evidence="2">Multi-pass membrane protein</topology>
    </subcellularLocation>
</comment>
<feature type="transmembrane region" description="Helical" evidence="16">
    <location>
        <begin position="168"/>
        <end position="187"/>
    </location>
</feature>
<evidence type="ECO:0000313" key="19">
    <source>
        <dbReference type="Proteomes" id="UP000731907"/>
    </source>
</evidence>
<dbReference type="PANTHER" id="PTHR14269:SF61">
    <property type="entry name" value="CDP-DIACYLGLYCEROL--SERINE O-PHOSPHATIDYLTRANSFERASE"/>
    <property type="match status" value="1"/>
</dbReference>
<dbReference type="Gene3D" id="1.20.120.1760">
    <property type="match status" value="1"/>
</dbReference>
<comment type="caution">
    <text evidence="18">The sequence shown here is derived from an EMBL/GenBank/DDBJ whole genome shotgun (WGS) entry which is preliminary data.</text>
</comment>
<proteinExistence type="inferred from homology"/>
<evidence type="ECO:0000256" key="13">
    <source>
        <dbReference type="ARBA" id="ARBA00023264"/>
    </source>
</evidence>
<evidence type="ECO:0000259" key="17">
    <source>
        <dbReference type="Pfam" id="PF08009"/>
    </source>
</evidence>
<keyword evidence="6" id="KW-0444">Lipid biosynthesis</keyword>
<evidence type="ECO:0000256" key="3">
    <source>
        <dbReference type="ARBA" id="ARBA00010441"/>
    </source>
</evidence>
<evidence type="ECO:0000256" key="1">
    <source>
        <dbReference type="ARBA" id="ARBA00000287"/>
    </source>
</evidence>
<evidence type="ECO:0000256" key="2">
    <source>
        <dbReference type="ARBA" id="ARBA00004127"/>
    </source>
</evidence>
<feature type="domain" description="CDP-alcohol phosphatidyltransferase C-terminal" evidence="17">
    <location>
        <begin position="208"/>
        <end position="238"/>
    </location>
</feature>
<name>A0ABS6IZ44_9RHOB</name>
<comment type="catalytic activity">
    <reaction evidence="1">
        <text>a CDP-1,2-diacyl-sn-glycerol + L-serine = a 1,2-diacyl-sn-glycero-3-phospho-L-serine + CMP + H(+)</text>
        <dbReference type="Rhea" id="RHEA:16913"/>
        <dbReference type="ChEBI" id="CHEBI:15378"/>
        <dbReference type="ChEBI" id="CHEBI:33384"/>
        <dbReference type="ChEBI" id="CHEBI:57262"/>
        <dbReference type="ChEBI" id="CHEBI:58332"/>
        <dbReference type="ChEBI" id="CHEBI:60377"/>
        <dbReference type="EC" id="2.7.8.8"/>
    </reaction>
</comment>
<gene>
    <name evidence="18" type="primary">pssA</name>
    <name evidence="18" type="ORF">GU927_002880</name>
</gene>
<sequence length="255" mass="27357">MPTEEPARPRRKLHILQLLPNLVSILGLCSGLTAIRFAVEGRFVTAIALIGLAAALDALDGRLARMLKSESAIGAELDSLGDFVNFGVVPGLVLYLWALKGEASLGWIAVLIYAICCMLRLARFNVGNKRTDGAEPAERTSFIGVPSPAGAMLVLAPMYLAFCFPGDLRLPVAAVALWMVAMGALMISRIRTPSLKRVTIYAEDARYILVGVAAVVAALLTYPWVTLLALACIYLAAILFLARHDLLAPFKPKGP</sequence>
<dbReference type="InterPro" id="IPR050324">
    <property type="entry name" value="CDP-alcohol_PTase-I"/>
</dbReference>
<evidence type="ECO:0000256" key="9">
    <source>
        <dbReference type="ARBA" id="ARBA00022989"/>
    </source>
</evidence>
<dbReference type="GO" id="GO:0003882">
    <property type="term" value="F:CDP-diacylglycerol-serine O-phosphatidyltransferase activity"/>
    <property type="evidence" value="ECO:0007669"/>
    <property type="project" value="UniProtKB-EC"/>
</dbReference>
<evidence type="ECO:0000256" key="14">
    <source>
        <dbReference type="ARBA" id="ARBA00032361"/>
    </source>
</evidence>
<evidence type="ECO:0000256" key="16">
    <source>
        <dbReference type="SAM" id="Phobius"/>
    </source>
</evidence>
<evidence type="ECO:0000256" key="15">
    <source>
        <dbReference type="RuleBase" id="RU003750"/>
    </source>
</evidence>
<evidence type="ECO:0000256" key="12">
    <source>
        <dbReference type="ARBA" id="ARBA00023209"/>
    </source>
</evidence>
<evidence type="ECO:0000256" key="8">
    <source>
        <dbReference type="ARBA" id="ARBA00022692"/>
    </source>
</evidence>
<organism evidence="18 19">
    <name type="scientific">Paragemmobacter amnigenus</name>
    <dbReference type="NCBI Taxonomy" id="2852097"/>
    <lineage>
        <taxon>Bacteria</taxon>
        <taxon>Pseudomonadati</taxon>
        <taxon>Pseudomonadota</taxon>
        <taxon>Alphaproteobacteria</taxon>
        <taxon>Rhodobacterales</taxon>
        <taxon>Paracoccaceae</taxon>
        <taxon>Paragemmobacter</taxon>
    </lineage>
</organism>
<feature type="transmembrane region" description="Helical" evidence="16">
    <location>
        <begin position="142"/>
        <end position="162"/>
    </location>
</feature>
<reference evidence="18 19" key="1">
    <citation type="submission" date="2021-06" db="EMBL/GenBank/DDBJ databases">
        <title>Rhodobacteraceae bacterium strain HSP-20.</title>
        <authorList>
            <person name="Chen W.-M."/>
        </authorList>
    </citation>
    <scope>NUCLEOTIDE SEQUENCE [LARGE SCALE GENOMIC DNA]</scope>
    <source>
        <strain evidence="18 19">HSP-20</strain>
    </source>
</reference>
<evidence type="ECO:0000256" key="7">
    <source>
        <dbReference type="ARBA" id="ARBA00022679"/>
    </source>
</evidence>
<dbReference type="PROSITE" id="PS00379">
    <property type="entry name" value="CDP_ALCOHOL_P_TRANSF"/>
    <property type="match status" value="1"/>
</dbReference>
<protein>
    <recommendedName>
        <fullName evidence="5">CDP-diacylglycerol--serine O-phosphatidyltransferase</fullName>
        <ecNumber evidence="4">2.7.8.8</ecNumber>
    </recommendedName>
    <alternativeName>
        <fullName evidence="14">Phosphatidylserine synthase</fullName>
    </alternativeName>
</protein>
<dbReference type="InterPro" id="IPR000462">
    <property type="entry name" value="CDP-OH_P_trans"/>
</dbReference>
<dbReference type="EMBL" id="JAAATX020000002">
    <property type="protein sequence ID" value="MBU9696784.1"/>
    <property type="molecule type" value="Genomic_DNA"/>
</dbReference>